<keyword evidence="4 11" id="KW-0436">Ligase</keyword>
<dbReference type="GO" id="GO:0005737">
    <property type="term" value="C:cytoplasm"/>
    <property type="evidence" value="ECO:0007669"/>
    <property type="project" value="UniProtKB-SubCell"/>
</dbReference>
<evidence type="ECO:0000256" key="2">
    <source>
        <dbReference type="ARBA" id="ARBA00004496"/>
    </source>
</evidence>
<dbReference type="GO" id="GO:0016207">
    <property type="term" value="F:4-coumarate-CoA ligase activity"/>
    <property type="evidence" value="ECO:0007669"/>
    <property type="project" value="UniProtKB-EC"/>
</dbReference>
<dbReference type="EC" id="6.2.1.12" evidence="3"/>
<dbReference type="GO" id="GO:0005524">
    <property type="term" value="F:ATP binding"/>
    <property type="evidence" value="ECO:0007669"/>
    <property type="project" value="UniProtKB-KW"/>
</dbReference>
<feature type="non-terminal residue" evidence="11">
    <location>
        <position position="99"/>
    </location>
</feature>
<keyword evidence="5" id="KW-0547">Nucleotide-binding</keyword>
<evidence type="ECO:0000256" key="4">
    <source>
        <dbReference type="ARBA" id="ARBA00022598"/>
    </source>
</evidence>
<comment type="cofactor">
    <cofactor evidence="1">
        <name>Mg(2+)</name>
        <dbReference type="ChEBI" id="CHEBI:18420"/>
    </cofactor>
</comment>
<dbReference type="Pfam" id="PF00501">
    <property type="entry name" value="AMP-binding"/>
    <property type="match status" value="1"/>
</dbReference>
<evidence type="ECO:0000256" key="6">
    <source>
        <dbReference type="ARBA" id="ARBA00022840"/>
    </source>
</evidence>
<dbReference type="PANTHER" id="PTHR24096">
    <property type="entry name" value="LONG-CHAIN-FATTY-ACID--COA LIGASE"/>
    <property type="match status" value="1"/>
</dbReference>
<protein>
    <recommendedName>
        <fullName evidence="3">4-coumarate--CoA ligase</fullName>
        <ecNumber evidence="3">6.2.1.12</ecNumber>
    </recommendedName>
</protein>
<evidence type="ECO:0000259" key="10">
    <source>
        <dbReference type="Pfam" id="PF00501"/>
    </source>
</evidence>
<evidence type="ECO:0000256" key="3">
    <source>
        <dbReference type="ARBA" id="ARBA00012959"/>
    </source>
</evidence>
<comment type="catalytic activity">
    <reaction evidence="7">
        <text>(E)-4-coumarate + ATP + H(+) = (E)-4-coumaroyl-AMP + diphosphate</text>
        <dbReference type="Rhea" id="RHEA:72419"/>
        <dbReference type="ChEBI" id="CHEBI:12876"/>
        <dbReference type="ChEBI" id="CHEBI:15378"/>
        <dbReference type="ChEBI" id="CHEBI:30616"/>
        <dbReference type="ChEBI" id="CHEBI:33019"/>
        <dbReference type="ChEBI" id="CHEBI:192348"/>
    </reaction>
    <physiologicalReaction direction="left-to-right" evidence="7">
        <dbReference type="Rhea" id="RHEA:72420"/>
    </physiologicalReaction>
</comment>
<dbReference type="EMBL" id="GU938594">
    <property type="protein sequence ID" value="ADF30253.1"/>
    <property type="molecule type" value="mRNA"/>
</dbReference>
<name>D5LLN6_SORAU</name>
<comment type="catalytic activity">
    <reaction evidence="8">
        <text>(E)-4-coumaroyl-AMP + CoA = (E)-4-coumaroyl-CoA + AMP + H(+)</text>
        <dbReference type="Rhea" id="RHEA:72423"/>
        <dbReference type="ChEBI" id="CHEBI:15378"/>
        <dbReference type="ChEBI" id="CHEBI:57287"/>
        <dbReference type="ChEBI" id="CHEBI:85008"/>
        <dbReference type="ChEBI" id="CHEBI:192348"/>
        <dbReference type="ChEBI" id="CHEBI:456215"/>
    </reaction>
    <physiologicalReaction direction="left-to-right" evidence="8">
        <dbReference type="Rhea" id="RHEA:72424"/>
    </physiologicalReaction>
</comment>
<evidence type="ECO:0000256" key="5">
    <source>
        <dbReference type="ARBA" id="ARBA00022741"/>
    </source>
</evidence>
<dbReference type="PANTHER" id="PTHR24096:SF406">
    <property type="entry name" value="4-COUMARATE--COA LIGASE 2"/>
    <property type="match status" value="1"/>
</dbReference>
<evidence type="ECO:0000256" key="8">
    <source>
        <dbReference type="ARBA" id="ARBA00034223"/>
    </source>
</evidence>
<dbReference type="InterPro" id="IPR000873">
    <property type="entry name" value="AMP-dep_synth/lig_dom"/>
</dbReference>
<evidence type="ECO:0000256" key="1">
    <source>
        <dbReference type="ARBA" id="ARBA00001946"/>
    </source>
</evidence>
<evidence type="ECO:0000256" key="7">
    <source>
        <dbReference type="ARBA" id="ARBA00034219"/>
    </source>
</evidence>
<dbReference type="AlphaFoldDB" id="D5LLN6"/>
<reference evidence="11" key="1">
    <citation type="submission" date="2010-02" db="EMBL/GenBank/DDBJ databases">
        <authorList>
            <person name="Gaid M.M."/>
            <person name="Beerhues L."/>
        </authorList>
    </citation>
    <scope>NUCLEOTIDE SEQUENCE</scope>
</reference>
<comment type="catalytic activity">
    <reaction evidence="9">
        <text>(E)-4-coumarate + ATP + CoA = (E)-4-coumaroyl-CoA + AMP + diphosphate</text>
        <dbReference type="Rhea" id="RHEA:19641"/>
        <dbReference type="ChEBI" id="CHEBI:12876"/>
        <dbReference type="ChEBI" id="CHEBI:30616"/>
        <dbReference type="ChEBI" id="CHEBI:33019"/>
        <dbReference type="ChEBI" id="CHEBI:57287"/>
        <dbReference type="ChEBI" id="CHEBI:85008"/>
        <dbReference type="ChEBI" id="CHEBI:456215"/>
        <dbReference type="EC" id="6.2.1.12"/>
    </reaction>
    <physiologicalReaction direction="left-to-right" evidence="9">
        <dbReference type="Rhea" id="RHEA:19642"/>
    </physiologicalReaction>
</comment>
<evidence type="ECO:0000256" key="9">
    <source>
        <dbReference type="ARBA" id="ARBA00034252"/>
    </source>
</evidence>
<dbReference type="Gene3D" id="3.40.50.12780">
    <property type="entry name" value="N-terminal domain of ligase-like"/>
    <property type="match status" value="1"/>
</dbReference>
<comment type="subcellular location">
    <subcellularLocation>
        <location evidence="2">Cytoplasm</location>
    </subcellularLocation>
</comment>
<organism evidence="11">
    <name type="scientific">Sorbus aucuparia</name>
    <name type="common">European mountain ash</name>
    <name type="synonym">Rowan</name>
    <dbReference type="NCBI Taxonomy" id="36599"/>
    <lineage>
        <taxon>Eukaryota</taxon>
        <taxon>Viridiplantae</taxon>
        <taxon>Streptophyta</taxon>
        <taxon>Embryophyta</taxon>
        <taxon>Tracheophyta</taxon>
        <taxon>Spermatophyta</taxon>
        <taxon>Magnoliopsida</taxon>
        <taxon>eudicotyledons</taxon>
        <taxon>Gunneridae</taxon>
        <taxon>Pentapetalae</taxon>
        <taxon>rosids</taxon>
        <taxon>fabids</taxon>
        <taxon>Rosales</taxon>
        <taxon>Rosaceae</taxon>
        <taxon>Amygdaloideae</taxon>
        <taxon>Maleae</taxon>
        <taxon>Sorbus</taxon>
    </lineage>
</organism>
<proteinExistence type="evidence at transcript level"/>
<sequence length="99" mass="11172">MAIETTQNDIVYRPKIPDIPISKHLPLHSYCLRNKNHPSSKPCIINDATRDIYTYTDVELNALRVALGLNKLGIQQGDVIILFLPNSLKFIFSFLGASF</sequence>
<feature type="domain" description="AMP-dependent synthetase/ligase" evidence="10">
    <location>
        <begin position="35"/>
        <end position="97"/>
    </location>
</feature>
<keyword evidence="6" id="KW-0067">ATP-binding</keyword>
<dbReference type="SUPFAM" id="SSF56801">
    <property type="entry name" value="Acetyl-CoA synthetase-like"/>
    <property type="match status" value="1"/>
</dbReference>
<accession>D5LLN6</accession>
<dbReference type="InterPro" id="IPR042099">
    <property type="entry name" value="ANL_N_sf"/>
</dbReference>
<evidence type="ECO:0000313" key="11">
    <source>
        <dbReference type="EMBL" id="ADF30253.1"/>
    </source>
</evidence>